<dbReference type="EMBL" id="OA882531">
    <property type="protein sequence ID" value="CAD7275864.1"/>
    <property type="molecule type" value="Genomic_DNA"/>
</dbReference>
<evidence type="ECO:0000256" key="1">
    <source>
        <dbReference type="SAM" id="MobiDB-lite"/>
    </source>
</evidence>
<gene>
    <name evidence="2" type="ORF">NMOB1V02_LOCUS3650</name>
</gene>
<sequence length="393" mass="43889">MAGPRAHLGSVLEGQLAQSQVMSSMQIHVHVNHLLLAEAKHRVFGEPFQMSEDYVQIELLERSRYVRIGNTNRSFRSAGSSFNTRHKSFAPRVLERVLRVDSRSDLAAVESMQVNPIITSFSGNVRANQAQQNADGRLQSDTRPTRILPSLIFTAEVLKYQKWLQERLEEYAGLQQQIISAVLAAIREVNDPDVASQGIPSNMQPDYRRHLGDTIQRNTSKQEEYTKLVIGAIAAVEYDAVADRELEETLRDHIEDFGLSGRPSSSRGLVSGNATMDLTAASLTTSPIARLLNYKVDRRDAAMKTIIKATKSCSSTNRRFDIIFKDGVSLGLCIGEQNVKKFKGPLENILHDQLEFLVMNQQRFSKQLTGSLSPHASVPPSGVLNTTKEFKKR</sequence>
<dbReference type="AlphaFoldDB" id="A0A7R9BKU5"/>
<dbReference type="EMBL" id="CAJPEX010000494">
    <property type="protein sequence ID" value="CAG0916016.1"/>
    <property type="molecule type" value="Genomic_DNA"/>
</dbReference>
<protein>
    <submittedName>
        <fullName evidence="2">Uncharacterized protein</fullName>
    </submittedName>
</protein>
<reference evidence="2" key="1">
    <citation type="submission" date="2020-11" db="EMBL/GenBank/DDBJ databases">
        <authorList>
            <person name="Tran Van P."/>
        </authorList>
    </citation>
    <scope>NUCLEOTIDE SEQUENCE</scope>
</reference>
<accession>A0A7R9BKU5</accession>
<feature type="region of interest" description="Disordered" evidence="1">
    <location>
        <begin position="370"/>
        <end position="393"/>
    </location>
</feature>
<proteinExistence type="predicted"/>
<dbReference type="Proteomes" id="UP000678499">
    <property type="component" value="Unassembled WGS sequence"/>
</dbReference>
<evidence type="ECO:0000313" key="3">
    <source>
        <dbReference type="Proteomes" id="UP000678499"/>
    </source>
</evidence>
<feature type="non-terminal residue" evidence="2">
    <location>
        <position position="393"/>
    </location>
</feature>
<keyword evidence="3" id="KW-1185">Reference proteome</keyword>
<evidence type="ECO:0000313" key="2">
    <source>
        <dbReference type="EMBL" id="CAD7275864.1"/>
    </source>
</evidence>
<organism evidence="2">
    <name type="scientific">Notodromas monacha</name>
    <dbReference type="NCBI Taxonomy" id="399045"/>
    <lineage>
        <taxon>Eukaryota</taxon>
        <taxon>Metazoa</taxon>
        <taxon>Ecdysozoa</taxon>
        <taxon>Arthropoda</taxon>
        <taxon>Crustacea</taxon>
        <taxon>Oligostraca</taxon>
        <taxon>Ostracoda</taxon>
        <taxon>Podocopa</taxon>
        <taxon>Podocopida</taxon>
        <taxon>Cypridocopina</taxon>
        <taxon>Cypridoidea</taxon>
        <taxon>Cyprididae</taxon>
        <taxon>Notodromas</taxon>
    </lineage>
</organism>
<name>A0A7R9BKU5_9CRUS</name>